<protein>
    <submittedName>
        <fullName evidence="2">Uncharacterized protein isoform X4</fullName>
    </submittedName>
</protein>
<name>A0AC58HKD2_DANRE</name>
<proteinExistence type="predicted"/>
<keyword evidence="1" id="KW-1185">Reference proteome</keyword>
<sequence length="202" mass="23388">MSIKKIGCFAHTLNIAAQKLSTITSVSQWAGRIRAMVVWLKRSTLAKPILKEKQHLLGLPEHAVILDVKTRWNSLFLMVERFLEQFPAFQATSMDHRLKKLMDKDRLQRISDEDFRKAEEFVKITKILYTSTLCVSAERSQNLGQILPILNKLQHHFTVNKEDSSFTKTIKDPIWNDLSKRYQGCSVILLNLLLFSLELFSD</sequence>
<dbReference type="RefSeq" id="XP_073782460.1">
    <property type="nucleotide sequence ID" value="XM_073926359.1"/>
</dbReference>
<dbReference type="Proteomes" id="UP000000437">
    <property type="component" value="Chromosome 16"/>
</dbReference>
<gene>
    <name evidence="2" type="primary">LOC101885930</name>
</gene>
<reference evidence="2" key="1">
    <citation type="submission" date="2025-08" db="UniProtKB">
        <authorList>
            <consortium name="RefSeq"/>
        </authorList>
    </citation>
    <scope>IDENTIFICATION</scope>
    <source>
        <strain evidence="2">Tuebingen</strain>
        <tissue evidence="2">Fibroblasts and whole tissue</tissue>
    </source>
</reference>
<evidence type="ECO:0000313" key="2">
    <source>
        <dbReference type="RefSeq" id="XP_073782460.1"/>
    </source>
</evidence>
<evidence type="ECO:0000313" key="1">
    <source>
        <dbReference type="Proteomes" id="UP000000437"/>
    </source>
</evidence>
<accession>A0AC58HKD2</accession>
<organism evidence="1 2">
    <name type="scientific">Danio rerio</name>
    <name type="common">Zebrafish</name>
    <name type="synonym">Brachydanio rerio</name>
    <dbReference type="NCBI Taxonomy" id="7955"/>
    <lineage>
        <taxon>Eukaryota</taxon>
        <taxon>Metazoa</taxon>
        <taxon>Chordata</taxon>
        <taxon>Craniata</taxon>
        <taxon>Vertebrata</taxon>
        <taxon>Euteleostomi</taxon>
        <taxon>Actinopterygii</taxon>
        <taxon>Neopterygii</taxon>
        <taxon>Teleostei</taxon>
        <taxon>Ostariophysi</taxon>
        <taxon>Cypriniformes</taxon>
        <taxon>Danionidae</taxon>
        <taxon>Danioninae</taxon>
        <taxon>Danio</taxon>
    </lineage>
</organism>